<evidence type="ECO:0000313" key="8">
    <source>
        <dbReference type="EMBL" id="UTI66531.1"/>
    </source>
</evidence>
<reference evidence="8 9" key="1">
    <citation type="submission" date="2022-06" db="EMBL/GenBank/DDBJ databases">
        <title>Paraconexibacter antarcticus.</title>
        <authorList>
            <person name="Kim C.S."/>
        </authorList>
    </citation>
    <scope>NUCLEOTIDE SEQUENCE [LARGE SCALE GENOMIC DNA]</scope>
    <source>
        <strain evidence="8 9">02-257</strain>
    </source>
</reference>
<feature type="transmembrane region" description="Helical" evidence="7">
    <location>
        <begin position="23"/>
        <end position="42"/>
    </location>
</feature>
<keyword evidence="6 7" id="KW-0472">Membrane</keyword>
<feature type="transmembrane region" description="Helical" evidence="7">
    <location>
        <begin position="162"/>
        <end position="182"/>
    </location>
</feature>
<dbReference type="EMBL" id="CP098502">
    <property type="protein sequence ID" value="UTI66531.1"/>
    <property type="molecule type" value="Genomic_DNA"/>
</dbReference>
<feature type="transmembrane region" description="Helical" evidence="7">
    <location>
        <begin position="136"/>
        <end position="156"/>
    </location>
</feature>
<keyword evidence="9" id="KW-1185">Reference proteome</keyword>
<dbReference type="InterPro" id="IPR005744">
    <property type="entry name" value="Hy-lIII"/>
</dbReference>
<proteinExistence type="inferred from homology"/>
<keyword evidence="5 7" id="KW-1133">Transmembrane helix</keyword>
<dbReference type="RefSeq" id="WP_254573201.1">
    <property type="nucleotide sequence ID" value="NZ_CP098502.1"/>
</dbReference>
<dbReference type="InterPro" id="IPR004254">
    <property type="entry name" value="AdipoR/HlyIII-related"/>
</dbReference>
<dbReference type="Pfam" id="PF03006">
    <property type="entry name" value="HlyIII"/>
    <property type="match status" value="1"/>
</dbReference>
<dbReference type="PANTHER" id="PTHR20855">
    <property type="entry name" value="ADIPOR/PROGESTIN RECEPTOR-RELATED"/>
    <property type="match status" value="1"/>
</dbReference>
<accession>A0ABY5DWY3</accession>
<organism evidence="8 9">
    <name type="scientific">Paraconexibacter antarcticus</name>
    <dbReference type="NCBI Taxonomy" id="2949664"/>
    <lineage>
        <taxon>Bacteria</taxon>
        <taxon>Bacillati</taxon>
        <taxon>Actinomycetota</taxon>
        <taxon>Thermoleophilia</taxon>
        <taxon>Solirubrobacterales</taxon>
        <taxon>Paraconexibacteraceae</taxon>
        <taxon>Paraconexibacter</taxon>
    </lineage>
</organism>
<evidence type="ECO:0000256" key="3">
    <source>
        <dbReference type="ARBA" id="ARBA00022475"/>
    </source>
</evidence>
<feature type="transmembrane region" description="Helical" evidence="7">
    <location>
        <begin position="48"/>
        <end position="65"/>
    </location>
</feature>
<dbReference type="NCBIfam" id="TIGR01065">
    <property type="entry name" value="hlyIII"/>
    <property type="match status" value="1"/>
</dbReference>
<keyword evidence="3" id="KW-1003">Cell membrane</keyword>
<name>A0ABY5DWY3_9ACTN</name>
<evidence type="ECO:0000256" key="2">
    <source>
        <dbReference type="ARBA" id="ARBA00008488"/>
    </source>
</evidence>
<evidence type="ECO:0000256" key="1">
    <source>
        <dbReference type="ARBA" id="ARBA00004651"/>
    </source>
</evidence>
<evidence type="ECO:0000256" key="5">
    <source>
        <dbReference type="ARBA" id="ARBA00022989"/>
    </source>
</evidence>
<feature type="transmembrane region" description="Helical" evidence="7">
    <location>
        <begin position="86"/>
        <end position="104"/>
    </location>
</feature>
<dbReference type="PANTHER" id="PTHR20855:SF3">
    <property type="entry name" value="LD03007P"/>
    <property type="match status" value="1"/>
</dbReference>
<comment type="subcellular location">
    <subcellularLocation>
        <location evidence="1">Cell membrane</location>
        <topology evidence="1">Multi-pass membrane protein</topology>
    </subcellularLocation>
</comment>
<evidence type="ECO:0000256" key="7">
    <source>
        <dbReference type="SAM" id="Phobius"/>
    </source>
</evidence>
<evidence type="ECO:0000256" key="6">
    <source>
        <dbReference type="ARBA" id="ARBA00023136"/>
    </source>
</evidence>
<evidence type="ECO:0000256" key="4">
    <source>
        <dbReference type="ARBA" id="ARBA00022692"/>
    </source>
</evidence>
<evidence type="ECO:0000313" key="9">
    <source>
        <dbReference type="Proteomes" id="UP001056035"/>
    </source>
</evidence>
<sequence length="222" mass="23385">MATPSAPLPVPVKPRLRGVSHEIAFFVAAALGVALVVTAPGGRATATAIVYALGVCGLFGISALYHRRTWATERARMWMRRLDHSMIFVFIAATYTPVAVLALTGTLATVILVVVWSGALLGTAVSLCWPGAPKALTATVYIALGWVAVAAMPQLWDHLGAWSVIGLAVGGVLYTLGAVVYARGRPDPRPLVFGYHEIFHAFVIAAAAAHYSVIAFAVLPRG</sequence>
<feature type="transmembrane region" description="Helical" evidence="7">
    <location>
        <begin position="194"/>
        <end position="219"/>
    </location>
</feature>
<protein>
    <submittedName>
        <fullName evidence="8">Hemolysin III family protein</fullName>
    </submittedName>
</protein>
<gene>
    <name evidence="8" type="ORF">NBH00_10035</name>
</gene>
<comment type="similarity">
    <text evidence="2">Belongs to the UPF0073 (Hly-III) family.</text>
</comment>
<keyword evidence="4 7" id="KW-0812">Transmembrane</keyword>
<dbReference type="Proteomes" id="UP001056035">
    <property type="component" value="Chromosome"/>
</dbReference>